<dbReference type="EMBL" id="LAZR01030798">
    <property type="protein sequence ID" value="KKL55562.1"/>
    <property type="molecule type" value="Genomic_DNA"/>
</dbReference>
<gene>
    <name evidence="2" type="ORF">LCGC14_2254180</name>
</gene>
<keyword evidence="1" id="KW-1133">Transmembrane helix</keyword>
<evidence type="ECO:0000313" key="2">
    <source>
        <dbReference type="EMBL" id="KKL55562.1"/>
    </source>
</evidence>
<keyword evidence="1" id="KW-0812">Transmembrane</keyword>
<feature type="transmembrane region" description="Helical" evidence="1">
    <location>
        <begin position="36"/>
        <end position="54"/>
    </location>
</feature>
<sequence>MEPFSISIALSVFVAYLMIDWLFTEYTLAIVELKKVKAANVGALIYLLGAYGVVNYVGDWRYVIPMCIGGWLGTYISVWMKEKI</sequence>
<keyword evidence="1" id="KW-0472">Membrane</keyword>
<evidence type="ECO:0008006" key="3">
    <source>
        <dbReference type="Google" id="ProtNLM"/>
    </source>
</evidence>
<protein>
    <recommendedName>
        <fullName evidence="3">DUF5698 domain-containing protein</fullName>
    </recommendedName>
</protein>
<organism evidence="2">
    <name type="scientific">marine sediment metagenome</name>
    <dbReference type="NCBI Taxonomy" id="412755"/>
    <lineage>
        <taxon>unclassified sequences</taxon>
        <taxon>metagenomes</taxon>
        <taxon>ecological metagenomes</taxon>
    </lineage>
</organism>
<reference evidence="2" key="1">
    <citation type="journal article" date="2015" name="Nature">
        <title>Complex archaea that bridge the gap between prokaryotes and eukaryotes.</title>
        <authorList>
            <person name="Spang A."/>
            <person name="Saw J.H."/>
            <person name="Jorgensen S.L."/>
            <person name="Zaremba-Niedzwiedzka K."/>
            <person name="Martijn J."/>
            <person name="Lind A.E."/>
            <person name="van Eijk R."/>
            <person name="Schleper C."/>
            <person name="Guy L."/>
            <person name="Ettema T.J."/>
        </authorList>
    </citation>
    <scope>NUCLEOTIDE SEQUENCE</scope>
</reference>
<accession>A0A0F9FWM3</accession>
<proteinExistence type="predicted"/>
<feature type="transmembrane region" description="Helical" evidence="1">
    <location>
        <begin position="60"/>
        <end position="80"/>
    </location>
</feature>
<dbReference type="AlphaFoldDB" id="A0A0F9FWM3"/>
<comment type="caution">
    <text evidence="2">The sequence shown here is derived from an EMBL/GenBank/DDBJ whole genome shotgun (WGS) entry which is preliminary data.</text>
</comment>
<feature type="transmembrane region" description="Helical" evidence="1">
    <location>
        <begin position="6"/>
        <end position="24"/>
    </location>
</feature>
<evidence type="ECO:0000256" key="1">
    <source>
        <dbReference type="SAM" id="Phobius"/>
    </source>
</evidence>
<name>A0A0F9FWM3_9ZZZZ</name>